<evidence type="ECO:0000256" key="1">
    <source>
        <dbReference type="ARBA" id="ARBA00022723"/>
    </source>
</evidence>
<dbReference type="Pfam" id="PF00653">
    <property type="entry name" value="BIR"/>
    <property type="match status" value="2"/>
</dbReference>
<organism evidence="4 5">
    <name type="scientific">Cryptococcus depauperatus CBS 7841</name>
    <dbReference type="NCBI Taxonomy" id="1295531"/>
    <lineage>
        <taxon>Eukaryota</taxon>
        <taxon>Fungi</taxon>
        <taxon>Dikarya</taxon>
        <taxon>Basidiomycota</taxon>
        <taxon>Agaricomycotina</taxon>
        <taxon>Tremellomycetes</taxon>
        <taxon>Tremellales</taxon>
        <taxon>Cryptococcaceae</taxon>
        <taxon>Cryptococcus</taxon>
    </lineage>
</organism>
<feature type="compositionally biased region" description="Low complexity" evidence="3">
    <location>
        <begin position="425"/>
        <end position="450"/>
    </location>
</feature>
<feature type="compositionally biased region" description="Low complexity" evidence="3">
    <location>
        <begin position="267"/>
        <end position="281"/>
    </location>
</feature>
<sequence length="608" mass="66908">MQNLDTRLFSFNAITKPKAKAKPAFPLSATTHPHLTPRALAEAGFYHSPGSSAASHDNCTCFLCNLELGGWDQDDDPFEEHAKRSGCAWAEMVCAVKIEKRKRDESNGQYVTVYKSSNALPQSAESIEVRIQTFKKWWPYKQKAGWLPSVKALARAGFVYYPSTESKDAVICPYCEYGVEGWEATDDPWIIHQSKVPDCHFFRATINQSEPSKDDEKISKLSRSQKIEASAPRRTRRGTAAAPVQPTELAEESLTAPSEIEDDVQNSHSSKTSKAAASSRVSADKKGGKGKKKIAIADLASKLESQPETNQETTTESHSNTQMDESAPARKTRGKQKAAAAKETSAISTKIRGRKEVEVEGVQPETYKEFAPEVPSKGEAKLGTKLQLSSNAGPPEREGRDQPTPKAVQPSQASWQTFTHSKNISQQLPLSSQSSQLKSASQTQNTSKPLPSLPPPSPVSSPKSLSQLDRFANIPPSSPIPTPSRNKSTLRTAFPTKSSPQVLSQEDMNASLTRGALAVRDVVDNFSSPTHVASLSVTPQPQSKLPNNTPNGTTEPKTLTENQRNMTVEDLVRAEIKRGYEELMREGEEKIDLWEGRTRTERRRIEKL</sequence>
<feature type="compositionally biased region" description="Basic and acidic residues" evidence="3">
    <location>
        <begin position="366"/>
        <end position="382"/>
    </location>
</feature>
<evidence type="ECO:0000313" key="5">
    <source>
        <dbReference type="Proteomes" id="UP000094043"/>
    </source>
</evidence>
<dbReference type="KEGG" id="cdep:91088807"/>
<feature type="region of interest" description="Disordered" evidence="3">
    <location>
        <begin position="210"/>
        <end position="507"/>
    </location>
</feature>
<keyword evidence="1" id="KW-0479">Metal-binding</keyword>
<dbReference type="PANTHER" id="PTHR46771:SF5">
    <property type="entry name" value="DETERIN"/>
    <property type="match status" value="1"/>
</dbReference>
<dbReference type="PANTHER" id="PTHR46771">
    <property type="entry name" value="DETERIN"/>
    <property type="match status" value="1"/>
</dbReference>
<reference evidence="4" key="2">
    <citation type="journal article" date="2022" name="Elife">
        <title>Obligate sexual reproduction of a homothallic fungus closely related to the Cryptococcus pathogenic species complex.</title>
        <authorList>
            <person name="Passer A.R."/>
            <person name="Clancey S.A."/>
            <person name="Shea T."/>
            <person name="David-Palma M."/>
            <person name="Averette A.F."/>
            <person name="Boekhout T."/>
            <person name="Porcel B.M."/>
            <person name="Nowrousian M."/>
            <person name="Cuomo C.A."/>
            <person name="Sun S."/>
            <person name="Heitman J."/>
            <person name="Coelho M.A."/>
        </authorList>
    </citation>
    <scope>NUCLEOTIDE SEQUENCE</scope>
    <source>
        <strain evidence="4">CBS 7841</strain>
    </source>
</reference>
<protein>
    <submittedName>
        <fullName evidence="4">Uncharacterized protein</fullName>
    </submittedName>
</protein>
<dbReference type="InterPro" id="IPR001370">
    <property type="entry name" value="BIR_rpt"/>
</dbReference>
<dbReference type="RefSeq" id="XP_066070074.1">
    <property type="nucleotide sequence ID" value="XM_066213977.1"/>
</dbReference>
<keyword evidence="5" id="KW-1185">Reference proteome</keyword>
<dbReference type="AlphaFoldDB" id="A0A1E3ILK9"/>
<dbReference type="Gene3D" id="1.10.1170.10">
    <property type="entry name" value="Inhibitor Of Apoptosis Protein (2mihbC-IAP-1), Chain A"/>
    <property type="match status" value="2"/>
</dbReference>
<evidence type="ECO:0000313" key="4">
    <source>
        <dbReference type="EMBL" id="WVN89374.1"/>
    </source>
</evidence>
<dbReference type="EMBL" id="CP143788">
    <property type="protein sequence ID" value="WVN89374.1"/>
    <property type="molecule type" value="Genomic_DNA"/>
</dbReference>
<evidence type="ECO:0000256" key="3">
    <source>
        <dbReference type="SAM" id="MobiDB-lite"/>
    </source>
</evidence>
<dbReference type="PROSITE" id="PS50143">
    <property type="entry name" value="BIR_REPEAT_2"/>
    <property type="match status" value="2"/>
</dbReference>
<accession>A0A1E3ILK9</accession>
<reference evidence="4" key="3">
    <citation type="submission" date="2024-01" db="EMBL/GenBank/DDBJ databases">
        <authorList>
            <person name="Coelho M.A."/>
            <person name="David-Palma M."/>
            <person name="Shea T."/>
            <person name="Sun S."/>
            <person name="Cuomo C.A."/>
            <person name="Heitman J."/>
        </authorList>
    </citation>
    <scope>NUCLEOTIDE SEQUENCE</scope>
    <source>
        <strain evidence="4">CBS 7841</strain>
    </source>
</reference>
<dbReference type="SUPFAM" id="SSF57924">
    <property type="entry name" value="Inhibitor of apoptosis (IAP) repeat"/>
    <property type="match status" value="2"/>
</dbReference>
<dbReference type="OrthoDB" id="2196114at2759"/>
<feature type="compositionally biased region" description="Polar residues" evidence="3">
    <location>
        <begin position="485"/>
        <end position="507"/>
    </location>
</feature>
<gene>
    <name evidence="4" type="ORF">L203_104597</name>
</gene>
<dbReference type="Proteomes" id="UP000094043">
    <property type="component" value="Chromosome 5"/>
</dbReference>
<dbReference type="VEuPathDB" id="FungiDB:L203_02199"/>
<keyword evidence="2" id="KW-0862">Zinc</keyword>
<name>A0A1E3ILK9_9TREE</name>
<feature type="region of interest" description="Disordered" evidence="3">
    <location>
        <begin position="532"/>
        <end position="563"/>
    </location>
</feature>
<dbReference type="GO" id="GO:0046872">
    <property type="term" value="F:metal ion binding"/>
    <property type="evidence" value="ECO:0007669"/>
    <property type="project" value="UniProtKB-KW"/>
</dbReference>
<feature type="compositionally biased region" description="Polar residues" evidence="3">
    <location>
        <begin position="303"/>
        <end position="324"/>
    </location>
</feature>
<dbReference type="FunFam" id="1.10.1170.10:FF:000016">
    <property type="entry name" value="Unplaced genomic scaffold supercont1.2, whole genome shotgun sequence"/>
    <property type="match status" value="1"/>
</dbReference>
<proteinExistence type="predicted"/>
<dbReference type="SMART" id="SM00238">
    <property type="entry name" value="BIR"/>
    <property type="match status" value="2"/>
</dbReference>
<feature type="compositionally biased region" description="Polar residues" evidence="3">
    <location>
        <begin position="409"/>
        <end position="424"/>
    </location>
</feature>
<dbReference type="InterPro" id="IPR051190">
    <property type="entry name" value="Baculoviral_IAP"/>
</dbReference>
<dbReference type="GeneID" id="91088807"/>
<reference evidence="4" key="1">
    <citation type="submission" date="2016-06" db="EMBL/GenBank/DDBJ databases">
        <authorList>
            <person name="Cuomo C."/>
            <person name="Litvintseva A."/>
            <person name="Heitman J."/>
            <person name="Chen Y."/>
            <person name="Sun S."/>
            <person name="Springer D."/>
            <person name="Dromer F."/>
            <person name="Young S."/>
            <person name="Zeng Q."/>
            <person name="Chapman S."/>
            <person name="Gujja S."/>
            <person name="Saif S."/>
            <person name="Birren B."/>
        </authorList>
    </citation>
    <scope>NUCLEOTIDE SEQUENCE</scope>
    <source>
        <strain evidence="4">CBS 7841</strain>
    </source>
</reference>
<dbReference type="CDD" id="cd00022">
    <property type="entry name" value="BIR"/>
    <property type="match status" value="2"/>
</dbReference>
<evidence type="ECO:0000256" key="2">
    <source>
        <dbReference type="ARBA" id="ARBA00022833"/>
    </source>
</evidence>